<evidence type="ECO:0000313" key="13">
    <source>
        <dbReference type="Proteomes" id="UP000448292"/>
    </source>
</evidence>
<protein>
    <recommendedName>
        <fullName evidence="10">Glycine--tRNA ligase beta subunit</fullName>
        <ecNumber evidence="10">6.1.1.14</ecNumber>
    </recommendedName>
    <alternativeName>
        <fullName evidence="10">Glycyl-tRNA synthetase beta subunit</fullName>
        <shortName evidence="10">GlyRS</shortName>
    </alternativeName>
</protein>
<dbReference type="Proteomes" id="UP000448292">
    <property type="component" value="Unassembled WGS sequence"/>
</dbReference>
<dbReference type="InterPro" id="IPR008909">
    <property type="entry name" value="DALR_anticod-bd"/>
</dbReference>
<dbReference type="EC" id="6.1.1.14" evidence="10"/>
<proteinExistence type="inferred from homology"/>
<organism evidence="12 13">
    <name type="scientific">Oceanidesulfovibrio indonesiensis</name>
    <dbReference type="NCBI Taxonomy" id="54767"/>
    <lineage>
        <taxon>Bacteria</taxon>
        <taxon>Pseudomonadati</taxon>
        <taxon>Thermodesulfobacteriota</taxon>
        <taxon>Desulfovibrionia</taxon>
        <taxon>Desulfovibrionales</taxon>
        <taxon>Desulfovibrionaceae</taxon>
        <taxon>Oceanidesulfovibrio</taxon>
    </lineage>
</organism>
<dbReference type="OrthoDB" id="9775440at2"/>
<dbReference type="NCBIfam" id="TIGR00211">
    <property type="entry name" value="glyS"/>
    <property type="match status" value="1"/>
</dbReference>
<dbReference type="GO" id="GO:0006420">
    <property type="term" value="P:arginyl-tRNA aminoacylation"/>
    <property type="evidence" value="ECO:0007669"/>
    <property type="project" value="InterPro"/>
</dbReference>
<comment type="subcellular location">
    <subcellularLocation>
        <location evidence="1 10">Cytoplasm</location>
    </subcellularLocation>
</comment>
<keyword evidence="7 10" id="KW-0648">Protein biosynthesis</keyword>
<sequence length="693" mass="76656">MPRLVFELGFEEMPARFLPSLVRESRDIMRAGLTETGLGFGTVHADATPRRLAIRVEDLDAVQEEREELVTGPPAAVAYKDGAPTKAAEGFAKGQGGSVEDLITVSTEKGEYIAITKRTGGVAARELLPPVLEACATGLSFPKKMRWGGGDFTFGRPLRWILALLDEDVVPVTVAGLVSDRKTWGHRVHGPGPFKLAAAFDYEKLVHEKCRVTLSASMRRELIMEHGEAAAQRVGGLVVWNHDLLAEVGGLVEHPVPIVGDFDPSFLELPKEVLLTSMESHQKSFGVQDAEGNLKPHFLATLNLVPTDEDLVKKGWERVLKARLEDARFFWKTDLAAEQTAWLDSLENVVFLGPLGSMGDKSRRIEELCGWIAEHVEPAHETDARRAGRICKADLVSEMVGEFAELQGVMGAIYADKQGENAAVAKAVGEQYLPAGPDSPLPESECGAILSMADKADTLVGCFGLGKIPTGANDPFALRRGALGICRIMVDRDWRVDLRAFIEKALDAYGERNWKLSREEIVARALEFFRERAKHWFVSQDNPTLMVEAVLQAGYSDVPGARARLAALKEFSAEPGFEDAVLTFKRAANIIRKQAENMELSGRFDHDLLREEAEQNLAKTLGLMYPKFDVMWEKEDYRGLMVLMLDIRPAVDAFFDNVMVMCDDEALKKNRLELLEALVSRLGRIADFNALQM</sequence>
<keyword evidence="5 10" id="KW-0547">Nucleotide-binding</keyword>
<keyword evidence="6 10" id="KW-0067">ATP-binding</keyword>
<evidence type="ECO:0000256" key="4">
    <source>
        <dbReference type="ARBA" id="ARBA00022598"/>
    </source>
</evidence>
<dbReference type="PROSITE" id="PS50861">
    <property type="entry name" value="AA_TRNA_LIGASE_II_GLYAB"/>
    <property type="match status" value="1"/>
</dbReference>
<comment type="catalytic activity">
    <reaction evidence="9 10">
        <text>tRNA(Gly) + glycine + ATP = glycyl-tRNA(Gly) + AMP + diphosphate</text>
        <dbReference type="Rhea" id="RHEA:16013"/>
        <dbReference type="Rhea" id="RHEA-COMP:9664"/>
        <dbReference type="Rhea" id="RHEA-COMP:9683"/>
        <dbReference type="ChEBI" id="CHEBI:30616"/>
        <dbReference type="ChEBI" id="CHEBI:33019"/>
        <dbReference type="ChEBI" id="CHEBI:57305"/>
        <dbReference type="ChEBI" id="CHEBI:78442"/>
        <dbReference type="ChEBI" id="CHEBI:78522"/>
        <dbReference type="ChEBI" id="CHEBI:456215"/>
        <dbReference type="EC" id="6.1.1.14"/>
    </reaction>
</comment>
<dbReference type="PANTHER" id="PTHR30075:SF2">
    <property type="entry name" value="GLYCINE--TRNA LIGASE, CHLOROPLASTIC_MITOCHONDRIAL 2"/>
    <property type="match status" value="1"/>
</dbReference>
<dbReference type="Pfam" id="PF02092">
    <property type="entry name" value="tRNA_synt_2f"/>
    <property type="match status" value="1"/>
</dbReference>
<evidence type="ECO:0000256" key="1">
    <source>
        <dbReference type="ARBA" id="ARBA00004496"/>
    </source>
</evidence>
<dbReference type="GO" id="GO:0005829">
    <property type="term" value="C:cytosol"/>
    <property type="evidence" value="ECO:0007669"/>
    <property type="project" value="TreeGrafter"/>
</dbReference>
<dbReference type="AlphaFoldDB" id="A0A7M3MC19"/>
<evidence type="ECO:0000256" key="2">
    <source>
        <dbReference type="ARBA" id="ARBA00008226"/>
    </source>
</evidence>
<evidence type="ECO:0000256" key="6">
    <source>
        <dbReference type="ARBA" id="ARBA00022840"/>
    </source>
</evidence>
<dbReference type="PRINTS" id="PR01045">
    <property type="entry name" value="TRNASYNTHGB"/>
</dbReference>
<comment type="caution">
    <text evidence="12">The sequence shown here is derived from an EMBL/GenBank/DDBJ whole genome shotgun (WGS) entry which is preliminary data.</text>
</comment>
<dbReference type="InterPro" id="IPR015944">
    <property type="entry name" value="Gly-tRNA-synth_bsu"/>
</dbReference>
<comment type="similarity">
    <text evidence="2 10">Belongs to the class-II aminoacyl-tRNA synthetase family.</text>
</comment>
<comment type="subunit">
    <text evidence="10">Tetramer of two alpha and two beta subunits.</text>
</comment>
<dbReference type="GO" id="GO:0004820">
    <property type="term" value="F:glycine-tRNA ligase activity"/>
    <property type="evidence" value="ECO:0007669"/>
    <property type="project" value="UniProtKB-UniRule"/>
</dbReference>
<dbReference type="HAMAP" id="MF_00255">
    <property type="entry name" value="Gly_tRNA_synth_beta"/>
    <property type="match status" value="1"/>
</dbReference>
<keyword evidence="4 10" id="KW-0436">Ligase</keyword>
<dbReference type="GO" id="GO:0004814">
    <property type="term" value="F:arginine-tRNA ligase activity"/>
    <property type="evidence" value="ECO:0007669"/>
    <property type="project" value="InterPro"/>
</dbReference>
<evidence type="ECO:0000256" key="7">
    <source>
        <dbReference type="ARBA" id="ARBA00022917"/>
    </source>
</evidence>
<accession>A0A7M3MC19</accession>
<evidence type="ECO:0000313" key="12">
    <source>
        <dbReference type="EMBL" id="TVM15866.1"/>
    </source>
</evidence>
<evidence type="ECO:0000259" key="11">
    <source>
        <dbReference type="Pfam" id="PF05746"/>
    </source>
</evidence>
<dbReference type="EMBL" id="QMIE01000014">
    <property type="protein sequence ID" value="TVM15866.1"/>
    <property type="molecule type" value="Genomic_DNA"/>
</dbReference>
<feature type="domain" description="DALR anticodon binding" evidence="11">
    <location>
        <begin position="583"/>
        <end position="678"/>
    </location>
</feature>
<dbReference type="SUPFAM" id="SSF109604">
    <property type="entry name" value="HD-domain/PDEase-like"/>
    <property type="match status" value="1"/>
</dbReference>
<name>A0A7M3MC19_9BACT</name>
<keyword evidence="3 10" id="KW-0963">Cytoplasm</keyword>
<keyword evidence="8 10" id="KW-0030">Aminoacyl-tRNA synthetase</keyword>
<gene>
    <name evidence="10" type="primary">glyS</name>
    <name evidence="12" type="ORF">DPQ33_14270</name>
</gene>
<evidence type="ECO:0000256" key="5">
    <source>
        <dbReference type="ARBA" id="ARBA00022741"/>
    </source>
</evidence>
<evidence type="ECO:0000256" key="10">
    <source>
        <dbReference type="HAMAP-Rule" id="MF_00255"/>
    </source>
</evidence>
<dbReference type="PANTHER" id="PTHR30075">
    <property type="entry name" value="GLYCYL-TRNA SYNTHETASE"/>
    <property type="match status" value="1"/>
</dbReference>
<dbReference type="GO" id="GO:0005524">
    <property type="term" value="F:ATP binding"/>
    <property type="evidence" value="ECO:0007669"/>
    <property type="project" value="UniProtKB-UniRule"/>
</dbReference>
<dbReference type="GO" id="GO:0006426">
    <property type="term" value="P:glycyl-tRNA aminoacylation"/>
    <property type="evidence" value="ECO:0007669"/>
    <property type="project" value="UniProtKB-UniRule"/>
</dbReference>
<dbReference type="Pfam" id="PF05746">
    <property type="entry name" value="DALR_1"/>
    <property type="match status" value="1"/>
</dbReference>
<evidence type="ECO:0000256" key="8">
    <source>
        <dbReference type="ARBA" id="ARBA00023146"/>
    </source>
</evidence>
<keyword evidence="13" id="KW-1185">Reference proteome</keyword>
<dbReference type="InterPro" id="IPR006194">
    <property type="entry name" value="Gly-tRNA-synth_heterodimer"/>
</dbReference>
<evidence type="ECO:0000256" key="3">
    <source>
        <dbReference type="ARBA" id="ARBA00022490"/>
    </source>
</evidence>
<evidence type="ECO:0000256" key="9">
    <source>
        <dbReference type="ARBA" id="ARBA00047937"/>
    </source>
</evidence>
<reference evidence="12 13" key="1">
    <citation type="submission" date="2018-06" db="EMBL/GenBank/DDBJ databases">
        <title>Complete genome of Desulfovibrio indonesiensis P37SLT.</title>
        <authorList>
            <person name="Crispim J.S."/>
            <person name="Vidigal P.M.P."/>
            <person name="Silva L.C.F."/>
            <person name="Laguardia C.N."/>
            <person name="Araujo L.C."/>
            <person name="Dias R.S."/>
            <person name="Sousa M.P."/>
            <person name="Paula S.O."/>
            <person name="Silva C."/>
        </authorList>
    </citation>
    <scope>NUCLEOTIDE SEQUENCE [LARGE SCALE GENOMIC DNA]</scope>
    <source>
        <strain evidence="12 13">P37SLT</strain>
    </source>
</reference>
<dbReference type="RefSeq" id="WP_144303907.1">
    <property type="nucleotide sequence ID" value="NZ_QMIE01000014.1"/>
</dbReference>